<gene>
    <name evidence="12" type="ORF">BGW36DRAFT_367498</name>
</gene>
<name>A0AAD4Q6J5_9EURO</name>
<evidence type="ECO:0000256" key="10">
    <source>
        <dbReference type="SAM" id="MobiDB-lite"/>
    </source>
</evidence>
<dbReference type="SUPFAM" id="SSF56281">
    <property type="entry name" value="Metallo-hydrolase/oxidoreductase"/>
    <property type="match status" value="1"/>
</dbReference>
<comment type="catalytic activity">
    <reaction evidence="1">
        <text>an S-(2-hydroxyacyl)glutathione + H2O = a 2-hydroxy carboxylate + glutathione + H(+)</text>
        <dbReference type="Rhea" id="RHEA:21864"/>
        <dbReference type="ChEBI" id="CHEBI:15377"/>
        <dbReference type="ChEBI" id="CHEBI:15378"/>
        <dbReference type="ChEBI" id="CHEBI:57925"/>
        <dbReference type="ChEBI" id="CHEBI:58896"/>
        <dbReference type="ChEBI" id="CHEBI:71261"/>
        <dbReference type="EC" id="3.1.2.6"/>
    </reaction>
</comment>
<feature type="compositionally biased region" description="Polar residues" evidence="10">
    <location>
        <begin position="10"/>
        <end position="21"/>
    </location>
</feature>
<dbReference type="GeneID" id="70245162"/>
<comment type="cofactor">
    <cofactor evidence="2">
        <name>Zn(2+)</name>
        <dbReference type="ChEBI" id="CHEBI:29105"/>
    </cofactor>
</comment>
<dbReference type="AlphaFoldDB" id="A0AAD4Q6J5"/>
<dbReference type="InterPro" id="IPR035680">
    <property type="entry name" value="Clx_II_MBL"/>
</dbReference>
<proteinExistence type="inferred from homology"/>
<evidence type="ECO:0000313" key="12">
    <source>
        <dbReference type="EMBL" id="KAH8705402.1"/>
    </source>
</evidence>
<dbReference type="GO" id="GO:0004416">
    <property type="term" value="F:hydroxyacylglutathione hydrolase activity"/>
    <property type="evidence" value="ECO:0007669"/>
    <property type="project" value="UniProtKB-EC"/>
</dbReference>
<comment type="similarity">
    <text evidence="4">Belongs to the metallo-beta-lactamase superfamily. Glyoxalase II family.</text>
</comment>
<feature type="domain" description="Metallo-beta-lactamase" evidence="11">
    <location>
        <begin position="41"/>
        <end position="204"/>
    </location>
</feature>
<keyword evidence="7 12" id="KW-0378">Hydrolase</keyword>
<dbReference type="InterPro" id="IPR032282">
    <property type="entry name" value="HAGH_C"/>
</dbReference>
<organism evidence="12 13">
    <name type="scientific">Talaromyces proteolyticus</name>
    <dbReference type="NCBI Taxonomy" id="1131652"/>
    <lineage>
        <taxon>Eukaryota</taxon>
        <taxon>Fungi</taxon>
        <taxon>Dikarya</taxon>
        <taxon>Ascomycota</taxon>
        <taxon>Pezizomycotina</taxon>
        <taxon>Eurotiomycetes</taxon>
        <taxon>Eurotiomycetidae</taxon>
        <taxon>Eurotiales</taxon>
        <taxon>Trichocomaceae</taxon>
        <taxon>Talaromyces</taxon>
        <taxon>Talaromyces sect. Bacilispori</taxon>
    </lineage>
</organism>
<comment type="caution">
    <text evidence="12">The sequence shown here is derived from an EMBL/GenBank/DDBJ whole genome shotgun (WGS) entry which is preliminary data.</text>
</comment>
<evidence type="ECO:0000256" key="3">
    <source>
        <dbReference type="ARBA" id="ARBA00004963"/>
    </source>
</evidence>
<evidence type="ECO:0000256" key="2">
    <source>
        <dbReference type="ARBA" id="ARBA00001947"/>
    </source>
</evidence>
<dbReference type="Pfam" id="PF00753">
    <property type="entry name" value="Lactamase_B"/>
    <property type="match status" value="1"/>
</dbReference>
<dbReference type="GO" id="GO:0046872">
    <property type="term" value="F:metal ion binding"/>
    <property type="evidence" value="ECO:0007669"/>
    <property type="project" value="UniProtKB-KW"/>
</dbReference>
<dbReference type="Proteomes" id="UP001201262">
    <property type="component" value="Unassembled WGS sequence"/>
</dbReference>
<evidence type="ECO:0000313" key="13">
    <source>
        <dbReference type="Proteomes" id="UP001201262"/>
    </source>
</evidence>
<evidence type="ECO:0000256" key="5">
    <source>
        <dbReference type="ARBA" id="ARBA00011917"/>
    </source>
</evidence>
<dbReference type="InterPro" id="IPR001279">
    <property type="entry name" value="Metallo-B-lactamas"/>
</dbReference>
<dbReference type="EC" id="3.1.2.6" evidence="5"/>
<keyword evidence="13" id="KW-1185">Reference proteome</keyword>
<dbReference type="Gene3D" id="3.60.15.10">
    <property type="entry name" value="Ribonuclease Z/Hydroxyacylglutathione hydrolase-like"/>
    <property type="match status" value="1"/>
</dbReference>
<dbReference type="PANTHER" id="PTHR11935">
    <property type="entry name" value="BETA LACTAMASE DOMAIN"/>
    <property type="match status" value="1"/>
</dbReference>
<dbReference type="PANTHER" id="PTHR11935:SF94">
    <property type="entry name" value="TENZING NORGAY, ISOFORM C"/>
    <property type="match status" value="1"/>
</dbReference>
<evidence type="ECO:0000256" key="7">
    <source>
        <dbReference type="ARBA" id="ARBA00022801"/>
    </source>
</evidence>
<reference evidence="12" key="1">
    <citation type="submission" date="2021-12" db="EMBL/GenBank/DDBJ databases">
        <title>Convergent genome expansion in fungi linked to evolution of root-endophyte symbiosis.</title>
        <authorList>
            <consortium name="DOE Joint Genome Institute"/>
            <person name="Ke Y.-H."/>
            <person name="Bonito G."/>
            <person name="Liao H.-L."/>
            <person name="Looney B."/>
            <person name="Rojas-Flechas A."/>
            <person name="Nash J."/>
            <person name="Hameed K."/>
            <person name="Schadt C."/>
            <person name="Martin F."/>
            <person name="Crous P.W."/>
            <person name="Miettinen O."/>
            <person name="Magnuson J.K."/>
            <person name="Labbe J."/>
            <person name="Jacobson D."/>
            <person name="Doktycz M.J."/>
            <person name="Veneault-Fourrey C."/>
            <person name="Kuo A."/>
            <person name="Mondo S."/>
            <person name="Calhoun S."/>
            <person name="Riley R."/>
            <person name="Ohm R."/>
            <person name="LaButti K."/>
            <person name="Andreopoulos B."/>
            <person name="Pangilinan J."/>
            <person name="Nolan M."/>
            <person name="Tritt A."/>
            <person name="Clum A."/>
            <person name="Lipzen A."/>
            <person name="Daum C."/>
            <person name="Barry K."/>
            <person name="Grigoriev I.V."/>
            <person name="Vilgalys R."/>
        </authorList>
    </citation>
    <scope>NUCLEOTIDE SEQUENCE</scope>
    <source>
        <strain evidence="12">PMI_201</strain>
    </source>
</reference>
<dbReference type="EMBL" id="JAJTJA010000001">
    <property type="protein sequence ID" value="KAH8705402.1"/>
    <property type="molecule type" value="Genomic_DNA"/>
</dbReference>
<accession>A0AAD4Q6J5</accession>
<dbReference type="RefSeq" id="XP_046078023.1">
    <property type="nucleotide sequence ID" value="XM_046214875.1"/>
</dbReference>
<evidence type="ECO:0000256" key="9">
    <source>
        <dbReference type="ARBA" id="ARBA00031044"/>
    </source>
</evidence>
<feature type="region of interest" description="Disordered" evidence="10">
    <location>
        <begin position="1"/>
        <end position="21"/>
    </location>
</feature>
<evidence type="ECO:0000256" key="4">
    <source>
        <dbReference type="ARBA" id="ARBA00006759"/>
    </source>
</evidence>
<keyword evidence="8" id="KW-0862">Zinc</keyword>
<dbReference type="CDD" id="cd07723">
    <property type="entry name" value="hydroxyacylglutathione_hydrolase_MBL-fold"/>
    <property type="match status" value="1"/>
</dbReference>
<dbReference type="InterPro" id="IPR036866">
    <property type="entry name" value="RibonucZ/Hydroxyglut_hydro"/>
</dbReference>
<sequence length="282" mass="31199">MNPVRALRKSFTSTRTRIQRPTQAARTMHIRAIPMWTGTSNNYAYLVTDEPTKLAVIVDPANPEEVLPVLQAEKDAGRIKLGAIVNTHHHWDHAGGNDGILKALGKLDVIGGKDCKEVTKTPAHGETWKLGERITVKALHTPCHTKDSICYFLEDGNQRAVFTGDTLFTGGCGRFFEGNAADMHKALNETLAALPDDTKVYSGHEYTKSNVKFLLTVSKDPAIKKLEKFAEENKNTQGILTIGDEKAHNVFMMLNHPDVLKVTGKQDPVEVMTSLRELKNAM</sequence>
<evidence type="ECO:0000256" key="8">
    <source>
        <dbReference type="ARBA" id="ARBA00022833"/>
    </source>
</evidence>
<protein>
    <recommendedName>
        <fullName evidence="5">hydroxyacylglutathione hydrolase</fullName>
        <ecNumber evidence="5">3.1.2.6</ecNumber>
    </recommendedName>
    <alternativeName>
        <fullName evidence="9">Glyoxalase II</fullName>
    </alternativeName>
</protein>
<dbReference type="Pfam" id="PF16123">
    <property type="entry name" value="HAGH_C"/>
    <property type="match status" value="1"/>
</dbReference>
<evidence type="ECO:0000256" key="1">
    <source>
        <dbReference type="ARBA" id="ARBA00001623"/>
    </source>
</evidence>
<evidence type="ECO:0000259" key="11">
    <source>
        <dbReference type="SMART" id="SM00849"/>
    </source>
</evidence>
<keyword evidence="6" id="KW-0479">Metal-binding</keyword>
<comment type="pathway">
    <text evidence="3">Secondary metabolite metabolism; methylglyoxal degradation; (R)-lactate from methylglyoxal: step 2/2.</text>
</comment>
<dbReference type="SMART" id="SM00849">
    <property type="entry name" value="Lactamase_B"/>
    <property type="match status" value="1"/>
</dbReference>
<evidence type="ECO:0000256" key="6">
    <source>
        <dbReference type="ARBA" id="ARBA00022723"/>
    </source>
</evidence>